<name>X1B8B5_9ZZZZ</name>
<organism evidence="1">
    <name type="scientific">marine sediment metagenome</name>
    <dbReference type="NCBI Taxonomy" id="412755"/>
    <lineage>
        <taxon>unclassified sequences</taxon>
        <taxon>metagenomes</taxon>
        <taxon>ecological metagenomes</taxon>
    </lineage>
</organism>
<gene>
    <name evidence="1" type="ORF">S01H4_18226</name>
</gene>
<reference evidence="1" key="1">
    <citation type="journal article" date="2014" name="Front. Microbiol.">
        <title>High frequency of phylogenetically diverse reductive dehalogenase-homologous genes in deep subseafloor sedimentary metagenomes.</title>
        <authorList>
            <person name="Kawai M."/>
            <person name="Futagami T."/>
            <person name="Toyoda A."/>
            <person name="Takaki Y."/>
            <person name="Nishi S."/>
            <person name="Hori S."/>
            <person name="Arai W."/>
            <person name="Tsubouchi T."/>
            <person name="Morono Y."/>
            <person name="Uchiyama I."/>
            <person name="Ito T."/>
            <person name="Fujiyama A."/>
            <person name="Inagaki F."/>
            <person name="Takami H."/>
        </authorList>
    </citation>
    <scope>NUCLEOTIDE SEQUENCE</scope>
    <source>
        <strain evidence="1">Expedition CK06-06</strain>
    </source>
</reference>
<protein>
    <submittedName>
        <fullName evidence="1">Uncharacterized protein</fullName>
    </submittedName>
</protein>
<feature type="non-terminal residue" evidence="1">
    <location>
        <position position="97"/>
    </location>
</feature>
<accession>X1B8B5</accession>
<proteinExistence type="predicted"/>
<comment type="caution">
    <text evidence="1">The sequence shown here is derived from an EMBL/GenBank/DDBJ whole genome shotgun (WGS) entry which is preliminary data.</text>
</comment>
<dbReference type="EMBL" id="BART01008071">
    <property type="protein sequence ID" value="GAG68241.1"/>
    <property type="molecule type" value="Genomic_DNA"/>
</dbReference>
<sequence>MVRLDKLQKYEPQSDPNKILDTVYQVIYPVKVEKNVRSSIVVEKMKEQWEATSFGGPNLIKMLTKVRKDNSDSTKLPISSYFVVQVPALNLNFIAHR</sequence>
<evidence type="ECO:0000313" key="1">
    <source>
        <dbReference type="EMBL" id="GAG68241.1"/>
    </source>
</evidence>
<dbReference type="AlphaFoldDB" id="X1B8B5"/>